<dbReference type="GO" id="GO:0055088">
    <property type="term" value="P:lipid homeostasis"/>
    <property type="evidence" value="ECO:0007669"/>
    <property type="project" value="TreeGrafter"/>
</dbReference>
<evidence type="ECO:0000256" key="1">
    <source>
        <dbReference type="ARBA" id="ARBA00038097"/>
    </source>
</evidence>
<organism evidence="5 6">
    <name type="scientific">Aphanomyces stellatus</name>
    <dbReference type="NCBI Taxonomy" id="120398"/>
    <lineage>
        <taxon>Eukaryota</taxon>
        <taxon>Sar</taxon>
        <taxon>Stramenopiles</taxon>
        <taxon>Oomycota</taxon>
        <taxon>Saprolegniomycetes</taxon>
        <taxon>Saprolegniales</taxon>
        <taxon>Verrucalvaceae</taxon>
        <taxon>Aphanomyces</taxon>
    </lineage>
</organism>
<reference evidence="5 6" key="1">
    <citation type="submission" date="2019-03" db="EMBL/GenBank/DDBJ databases">
        <authorList>
            <person name="Gaulin E."/>
            <person name="Dumas B."/>
        </authorList>
    </citation>
    <scope>NUCLEOTIDE SEQUENCE [LARGE SCALE GENOMIC DNA]</scope>
    <source>
        <strain evidence="5">CBS 568.67</strain>
    </source>
</reference>
<keyword evidence="6" id="KW-1185">Reference proteome</keyword>
<comment type="similarity">
    <text evidence="1">Belongs to the peptidase S33 family. ABHD4/ABHD5 subfamily.</text>
</comment>
<dbReference type="GO" id="GO:0006654">
    <property type="term" value="P:phosphatidic acid biosynthetic process"/>
    <property type="evidence" value="ECO:0007669"/>
    <property type="project" value="TreeGrafter"/>
</dbReference>
<gene>
    <name evidence="5" type="primary">Aste57867_1364</name>
    <name evidence="4" type="ORF">As57867_001363</name>
    <name evidence="5" type="ORF">ASTE57867_1364</name>
</gene>
<dbReference type="GO" id="GO:0052689">
    <property type="term" value="F:carboxylic ester hydrolase activity"/>
    <property type="evidence" value="ECO:0007669"/>
    <property type="project" value="TreeGrafter"/>
</dbReference>
<dbReference type="PRINTS" id="PR00111">
    <property type="entry name" value="ABHYDROLASE"/>
</dbReference>
<dbReference type="PANTHER" id="PTHR42886">
    <property type="entry name" value="RE40534P-RELATED"/>
    <property type="match status" value="1"/>
</dbReference>
<proteinExistence type="inferred from homology"/>
<evidence type="ECO:0000256" key="2">
    <source>
        <dbReference type="SAM" id="Phobius"/>
    </source>
</evidence>
<evidence type="ECO:0000313" key="6">
    <source>
        <dbReference type="Proteomes" id="UP000332933"/>
    </source>
</evidence>
<keyword evidence="2" id="KW-0812">Transmembrane</keyword>
<dbReference type="AlphaFoldDB" id="A0A485KAG4"/>
<sequence>MWVRVIAGGAAALLLLPVLALFYSISWFLGQSVRFAAFVSVAAVLLVSLLVHDPIYDIPVVAAATLCFLTFSSRVLGVHFAAVVGFLAYAVARRHYGFGPSAILDALVVVCGIAVVWTFICAHSLWIPASPAALTHVEEAIYHHALRTHNPSNDNERTTPAYHMRVVAGIGTVHVPYTGQTTSKKRPLNVVLVHGFAGGNALWAASLFGLAEHFNIYAVEWLGCGRSDRPATNFQTWDEADAFYVQGLEQWRHAMQLDSFVLCGHSMGAMFATHYALRYPTRVEQLVLISPCGIPLPESEPHWLMNALWALEWTPMDLVRNAGPLGPRLMHLILAARLSRQPSTNAIKRGVLDLSMMVEYNYHNWAGKRSGEVGMYTHLLPVRRAYAKRPLKDMLVPTRLTMPISFIYGQDGVDWMNAAHAVKVMQGLTQHTALHKIPSAGHQVFMDNPEVFTTCLRDSIHQAAAATPIFD</sequence>
<dbReference type="InterPro" id="IPR000073">
    <property type="entry name" value="AB_hydrolase_1"/>
</dbReference>
<dbReference type="Gene3D" id="3.40.50.1820">
    <property type="entry name" value="alpha/beta hydrolase"/>
    <property type="match status" value="1"/>
</dbReference>
<dbReference type="PANTHER" id="PTHR42886:SF29">
    <property type="entry name" value="PUMMELIG, ISOFORM A"/>
    <property type="match status" value="1"/>
</dbReference>
<evidence type="ECO:0000259" key="3">
    <source>
        <dbReference type="Pfam" id="PF00561"/>
    </source>
</evidence>
<dbReference type="OrthoDB" id="7457040at2759"/>
<protein>
    <submittedName>
        <fullName evidence="5">Aste57867_1364 protein</fullName>
    </submittedName>
</protein>
<dbReference type="EMBL" id="CAADRA010000104">
    <property type="protein sequence ID" value="VFT78583.1"/>
    <property type="molecule type" value="Genomic_DNA"/>
</dbReference>
<feature type="transmembrane region" description="Helical" evidence="2">
    <location>
        <begin position="6"/>
        <end position="28"/>
    </location>
</feature>
<evidence type="ECO:0000313" key="5">
    <source>
        <dbReference type="EMBL" id="VFT78583.1"/>
    </source>
</evidence>
<keyword evidence="2" id="KW-0472">Membrane</keyword>
<evidence type="ECO:0000313" key="4">
    <source>
        <dbReference type="EMBL" id="KAF0718977.1"/>
    </source>
</evidence>
<dbReference type="Pfam" id="PF00561">
    <property type="entry name" value="Abhydrolase_1"/>
    <property type="match status" value="1"/>
</dbReference>
<name>A0A485KAG4_9STRA</name>
<dbReference type="EMBL" id="VJMH01000104">
    <property type="protein sequence ID" value="KAF0718977.1"/>
    <property type="molecule type" value="Genomic_DNA"/>
</dbReference>
<dbReference type="SUPFAM" id="SSF53474">
    <property type="entry name" value="alpha/beta-Hydrolases"/>
    <property type="match status" value="1"/>
</dbReference>
<dbReference type="GO" id="GO:0042171">
    <property type="term" value="F:lysophosphatidic acid acyltransferase activity"/>
    <property type="evidence" value="ECO:0007669"/>
    <property type="project" value="TreeGrafter"/>
</dbReference>
<dbReference type="InterPro" id="IPR029058">
    <property type="entry name" value="AB_hydrolase_fold"/>
</dbReference>
<reference evidence="4" key="2">
    <citation type="submission" date="2019-06" db="EMBL/GenBank/DDBJ databases">
        <title>Genomics analysis of Aphanomyces spp. identifies a new class of oomycete effector associated with host adaptation.</title>
        <authorList>
            <person name="Gaulin E."/>
        </authorList>
    </citation>
    <scope>NUCLEOTIDE SEQUENCE</scope>
    <source>
        <strain evidence="4">CBS 578.67</strain>
    </source>
</reference>
<dbReference type="Proteomes" id="UP000332933">
    <property type="component" value="Unassembled WGS sequence"/>
</dbReference>
<keyword evidence="2" id="KW-1133">Transmembrane helix</keyword>
<feature type="transmembrane region" description="Helical" evidence="2">
    <location>
        <begin position="58"/>
        <end position="91"/>
    </location>
</feature>
<feature type="domain" description="AB hydrolase-1" evidence="3">
    <location>
        <begin position="190"/>
        <end position="449"/>
    </location>
</feature>
<feature type="transmembrane region" description="Helical" evidence="2">
    <location>
        <begin position="35"/>
        <end position="52"/>
    </location>
</feature>
<accession>A0A485KAG4</accession>
<feature type="transmembrane region" description="Helical" evidence="2">
    <location>
        <begin position="103"/>
        <end position="126"/>
    </location>
</feature>